<dbReference type="PANTHER" id="PTHR33481:SF1">
    <property type="entry name" value="ENDONUCLEASE_EXONUCLEASE_PHOSPHATASE DOMAIN-CONTAINING PROTEIN-RELATED"/>
    <property type="match status" value="1"/>
</dbReference>
<organism evidence="1 2">
    <name type="scientific">Suillus luteus UH-Slu-Lm8-n1</name>
    <dbReference type="NCBI Taxonomy" id="930992"/>
    <lineage>
        <taxon>Eukaryota</taxon>
        <taxon>Fungi</taxon>
        <taxon>Dikarya</taxon>
        <taxon>Basidiomycota</taxon>
        <taxon>Agaricomycotina</taxon>
        <taxon>Agaricomycetes</taxon>
        <taxon>Agaricomycetidae</taxon>
        <taxon>Boletales</taxon>
        <taxon>Suillineae</taxon>
        <taxon>Suillaceae</taxon>
        <taxon>Suillus</taxon>
    </lineage>
</organism>
<dbReference type="AlphaFoldDB" id="A0A0D0B3Z0"/>
<proteinExistence type="predicted"/>
<feature type="non-terminal residue" evidence="1">
    <location>
        <position position="230"/>
    </location>
</feature>
<reference evidence="1 2" key="1">
    <citation type="submission" date="2014-04" db="EMBL/GenBank/DDBJ databases">
        <authorList>
            <consortium name="DOE Joint Genome Institute"/>
            <person name="Kuo A."/>
            <person name="Ruytinx J."/>
            <person name="Rineau F."/>
            <person name="Colpaert J."/>
            <person name="Kohler A."/>
            <person name="Nagy L.G."/>
            <person name="Floudas D."/>
            <person name="Copeland A."/>
            <person name="Barry K.W."/>
            <person name="Cichocki N."/>
            <person name="Veneault-Fourrey C."/>
            <person name="LaButti K."/>
            <person name="Lindquist E.A."/>
            <person name="Lipzen A."/>
            <person name="Lundell T."/>
            <person name="Morin E."/>
            <person name="Murat C."/>
            <person name="Sun H."/>
            <person name="Tunlid A."/>
            <person name="Henrissat B."/>
            <person name="Grigoriev I.V."/>
            <person name="Hibbett D.S."/>
            <person name="Martin F."/>
            <person name="Nordberg H.P."/>
            <person name="Cantor M.N."/>
            <person name="Hua S.X."/>
        </authorList>
    </citation>
    <scope>NUCLEOTIDE SEQUENCE [LARGE SCALE GENOMIC DNA]</scope>
    <source>
        <strain evidence="1 2">UH-Slu-Lm8-n1</strain>
    </source>
</reference>
<accession>A0A0D0B3Z0</accession>
<protein>
    <submittedName>
        <fullName evidence="1">Uncharacterized protein</fullName>
    </submittedName>
</protein>
<reference evidence="2" key="2">
    <citation type="submission" date="2015-01" db="EMBL/GenBank/DDBJ databases">
        <title>Evolutionary Origins and Diversification of the Mycorrhizal Mutualists.</title>
        <authorList>
            <consortium name="DOE Joint Genome Institute"/>
            <consortium name="Mycorrhizal Genomics Consortium"/>
            <person name="Kohler A."/>
            <person name="Kuo A."/>
            <person name="Nagy L.G."/>
            <person name="Floudas D."/>
            <person name="Copeland A."/>
            <person name="Barry K.W."/>
            <person name="Cichocki N."/>
            <person name="Veneault-Fourrey C."/>
            <person name="LaButti K."/>
            <person name="Lindquist E.A."/>
            <person name="Lipzen A."/>
            <person name="Lundell T."/>
            <person name="Morin E."/>
            <person name="Murat C."/>
            <person name="Riley R."/>
            <person name="Ohm R."/>
            <person name="Sun H."/>
            <person name="Tunlid A."/>
            <person name="Henrissat B."/>
            <person name="Grigoriev I.V."/>
            <person name="Hibbett D.S."/>
            <person name="Martin F."/>
        </authorList>
    </citation>
    <scope>NUCLEOTIDE SEQUENCE [LARGE SCALE GENOMIC DNA]</scope>
    <source>
        <strain evidence="2">UH-Slu-Lm8-n1</strain>
    </source>
</reference>
<dbReference type="InParanoid" id="A0A0D0B3Z0"/>
<dbReference type="OrthoDB" id="412006at2759"/>
<name>A0A0D0B3Z0_9AGAM</name>
<evidence type="ECO:0000313" key="2">
    <source>
        <dbReference type="Proteomes" id="UP000054485"/>
    </source>
</evidence>
<dbReference type="HOGENOM" id="CLU_1207356_0_0_1"/>
<dbReference type="EMBL" id="KN835186">
    <property type="protein sequence ID" value="KIK44654.1"/>
    <property type="molecule type" value="Genomic_DNA"/>
</dbReference>
<dbReference type="PANTHER" id="PTHR33481">
    <property type="entry name" value="REVERSE TRANSCRIPTASE"/>
    <property type="match status" value="1"/>
</dbReference>
<keyword evidence="2" id="KW-1185">Reference proteome</keyword>
<evidence type="ECO:0000313" key="1">
    <source>
        <dbReference type="EMBL" id="KIK44654.1"/>
    </source>
</evidence>
<gene>
    <name evidence="1" type="ORF">CY34DRAFT_79401</name>
</gene>
<dbReference type="Proteomes" id="UP000054485">
    <property type="component" value="Unassembled WGS sequence"/>
</dbReference>
<sequence length="230" mass="25432">MPCHTNRVLHCAKWWNNDCDQAFHDLHRVSPADQAHARSHFQAAVCSAKRNWAADIIKNTPQPEVWKLCCWAAGRPNQCIPPTCTSNGLTADPEAQSHAFATSFFPSTAPQVPIHLSDDPPPLPPRQFSPLTPDKILDALTETSNTTAPSKSGITWRLIKWAFGISSLEITSLFNACLEFGHHPSSLKTAVISVVLKPHKADMSDPRSYRPISLLECLSKLLEKVIAQQL</sequence>